<dbReference type="Gene3D" id="3.40.50.2000">
    <property type="entry name" value="Glycogen Phosphorylase B"/>
    <property type="match status" value="2"/>
</dbReference>
<dbReference type="SUPFAM" id="SSF53756">
    <property type="entry name" value="UDP-Glycosyltransferase/glycogen phosphorylase"/>
    <property type="match status" value="1"/>
</dbReference>
<evidence type="ECO:0000256" key="7">
    <source>
        <dbReference type="RuleBase" id="RU362057"/>
    </source>
</evidence>
<dbReference type="Pfam" id="PF00201">
    <property type="entry name" value="UDPGT"/>
    <property type="match status" value="1"/>
</dbReference>
<evidence type="ECO:0000313" key="9">
    <source>
        <dbReference type="Proteomes" id="UP000091857"/>
    </source>
</evidence>
<keyword evidence="3 6" id="KW-0328">Glycosyltransferase</keyword>
<evidence type="ECO:0000256" key="4">
    <source>
        <dbReference type="ARBA" id="ARBA00022679"/>
    </source>
</evidence>
<proteinExistence type="inferred from homology"/>
<evidence type="ECO:0000256" key="6">
    <source>
        <dbReference type="RuleBase" id="RU003718"/>
    </source>
</evidence>
<dbReference type="CDD" id="cd03784">
    <property type="entry name" value="GT1_Gtf-like"/>
    <property type="match status" value="1"/>
</dbReference>
<dbReference type="GO" id="GO:0035251">
    <property type="term" value="F:UDP-glucosyltransferase activity"/>
    <property type="evidence" value="ECO:0000318"/>
    <property type="project" value="GO_Central"/>
</dbReference>
<dbReference type="PANTHER" id="PTHR48047:SF237">
    <property type="entry name" value="UDP-GLYCOSYLTRANSFERASE 73C3-LIKE"/>
    <property type="match status" value="1"/>
</dbReference>
<dbReference type="FunFam" id="3.40.50.2000:FF:000047">
    <property type="entry name" value="Glycosyltransferase"/>
    <property type="match status" value="1"/>
</dbReference>
<dbReference type="STRING" id="3983.A0A2C9VEA3"/>
<dbReference type="Proteomes" id="UP000091857">
    <property type="component" value="Chromosome 8"/>
</dbReference>
<dbReference type="EMBL" id="CM004394">
    <property type="protein sequence ID" value="OAY42760.1"/>
    <property type="molecule type" value="Genomic_DNA"/>
</dbReference>
<name>A0A2C9VEA3_MANES</name>
<dbReference type="InterPro" id="IPR002213">
    <property type="entry name" value="UDP_glucos_trans"/>
</dbReference>
<comment type="caution">
    <text evidence="8">The sequence shown here is derived from an EMBL/GenBank/DDBJ whole genome shotgun (WGS) entry which is preliminary data.</text>
</comment>
<comment type="catalytic activity">
    <reaction evidence="5">
        <text>an anthocyanidin + UDP-alpha-D-glucose + H(+) = an anthocyanidin 3-O-beta-D-glucoside + UDP</text>
        <dbReference type="Rhea" id="RHEA:20093"/>
        <dbReference type="ChEBI" id="CHEBI:15378"/>
        <dbReference type="ChEBI" id="CHEBI:16307"/>
        <dbReference type="ChEBI" id="CHEBI:58223"/>
        <dbReference type="ChEBI" id="CHEBI:58885"/>
        <dbReference type="ChEBI" id="CHEBI:143576"/>
        <dbReference type="EC" id="2.4.1.115"/>
    </reaction>
</comment>
<keyword evidence="4 6" id="KW-0808">Transferase</keyword>
<evidence type="ECO:0000256" key="2">
    <source>
        <dbReference type="ARBA" id="ARBA00009995"/>
    </source>
</evidence>
<dbReference type="PROSITE" id="PS00375">
    <property type="entry name" value="UDPGT"/>
    <property type="match status" value="1"/>
</dbReference>
<gene>
    <name evidence="8" type="ORF">MANES_08G014100v8</name>
</gene>
<protein>
    <recommendedName>
        <fullName evidence="7">Glycosyltransferase</fullName>
        <ecNumber evidence="7">2.4.1.-</ecNumber>
    </recommendedName>
</protein>
<dbReference type="InterPro" id="IPR035595">
    <property type="entry name" value="UDP_glycos_trans_CS"/>
</dbReference>
<dbReference type="PANTHER" id="PTHR48047">
    <property type="entry name" value="GLYCOSYLTRANSFERASE"/>
    <property type="match status" value="1"/>
</dbReference>
<comment type="pathway">
    <text evidence="1">Pigment biosynthesis; anthocyanin biosynthesis.</text>
</comment>
<dbReference type="GO" id="GO:0009718">
    <property type="term" value="P:anthocyanin-containing compound biosynthetic process"/>
    <property type="evidence" value="ECO:0007669"/>
    <property type="project" value="UniProtKB-UniPathway"/>
</dbReference>
<evidence type="ECO:0000256" key="3">
    <source>
        <dbReference type="ARBA" id="ARBA00022676"/>
    </source>
</evidence>
<comment type="similarity">
    <text evidence="2 6">Belongs to the UDP-glycosyltransferase family.</text>
</comment>
<evidence type="ECO:0000256" key="1">
    <source>
        <dbReference type="ARBA" id="ARBA00004935"/>
    </source>
</evidence>
<sequence>MASQLTQLHFVLIPLMSPGHLIPMIDMAKLLANHGLIVTVVTTPLNTLKFSSTIERSIESGLKIQLLQLQFPAIQAGLPERCESMDKLPSRNLIRNFFNASRMLQQQFEEAFETLQPRPSCLISGKNLPWTVETARKFGIPRIFFDGMGCFSYCCTHKLEVSKVHEGVSKFEPFVVPGLPHRIELSRAKLPESLNPGSNDLTDVRDNIRAAEFIADGIVVNTFEELEGEYVKEYRRIKGDNIWCIGPVSACNKLKLDKAERGDKASVDNTELLKWLDLWEPGSVIYACLGSISGLTSWQLAELGLGLESTNQPFIWVIREGEKSEGLEKWILEEGYEERIKERGLLIRGWSPQVLILSHPAIGAFFTHCGWNSTLEGISAGVPIVACPLFAEQFYNEKLVVEVLGIGVSVGVEAAVTWGLEDKCGAVMKKEQVKKAIEIVMDKGKEGEERRRRAREIGEMAKRTIEEGGSSYLDMEMLIQYVSERSPSRA</sequence>
<organism evidence="8 9">
    <name type="scientific">Manihot esculenta</name>
    <name type="common">Cassava</name>
    <name type="synonym">Jatropha manihot</name>
    <dbReference type="NCBI Taxonomy" id="3983"/>
    <lineage>
        <taxon>Eukaryota</taxon>
        <taxon>Viridiplantae</taxon>
        <taxon>Streptophyta</taxon>
        <taxon>Embryophyta</taxon>
        <taxon>Tracheophyta</taxon>
        <taxon>Spermatophyta</taxon>
        <taxon>Magnoliopsida</taxon>
        <taxon>eudicotyledons</taxon>
        <taxon>Gunneridae</taxon>
        <taxon>Pentapetalae</taxon>
        <taxon>rosids</taxon>
        <taxon>fabids</taxon>
        <taxon>Malpighiales</taxon>
        <taxon>Euphorbiaceae</taxon>
        <taxon>Crotonoideae</taxon>
        <taxon>Manihoteae</taxon>
        <taxon>Manihot</taxon>
    </lineage>
</organism>
<evidence type="ECO:0000256" key="5">
    <source>
        <dbReference type="ARBA" id="ARBA00047606"/>
    </source>
</evidence>
<reference evidence="9" key="1">
    <citation type="journal article" date="2016" name="Nat. Biotechnol.">
        <title>Sequencing wild and cultivated cassava and related species reveals extensive interspecific hybridization and genetic diversity.</title>
        <authorList>
            <person name="Bredeson J.V."/>
            <person name="Lyons J.B."/>
            <person name="Prochnik S.E."/>
            <person name="Wu G.A."/>
            <person name="Ha C.M."/>
            <person name="Edsinger-Gonzales E."/>
            <person name="Grimwood J."/>
            <person name="Schmutz J."/>
            <person name="Rabbi I.Y."/>
            <person name="Egesi C."/>
            <person name="Nauluvula P."/>
            <person name="Lebot V."/>
            <person name="Ndunguru J."/>
            <person name="Mkamilo G."/>
            <person name="Bart R.S."/>
            <person name="Setter T.L."/>
            <person name="Gleadow R.M."/>
            <person name="Kulakow P."/>
            <person name="Ferguson M.E."/>
            <person name="Rounsley S."/>
            <person name="Rokhsar D.S."/>
        </authorList>
    </citation>
    <scope>NUCLEOTIDE SEQUENCE [LARGE SCALE GENOMIC DNA]</scope>
    <source>
        <strain evidence="9">cv. AM560-2</strain>
    </source>
</reference>
<dbReference type="FunFam" id="3.40.50.2000:FF:000071">
    <property type="entry name" value="Glycosyltransferase"/>
    <property type="match status" value="1"/>
</dbReference>
<dbReference type="Gramene" id="Manes.08G014100.1.v8.1">
    <property type="protein sequence ID" value="Manes.08G014100.1.v8.1.CDS.1"/>
    <property type="gene ID" value="Manes.08G014100.v8.1"/>
</dbReference>
<accession>A0A2C9VEA3</accession>
<dbReference type="UniPathway" id="UPA00009"/>
<dbReference type="EC" id="2.4.1.-" evidence="7"/>
<evidence type="ECO:0000313" key="8">
    <source>
        <dbReference type="EMBL" id="OAY42760.1"/>
    </source>
</evidence>
<dbReference type="GO" id="GO:0047213">
    <property type="term" value="F:anthocyanidin 3-O-glucosyltransferase activity"/>
    <property type="evidence" value="ECO:0007669"/>
    <property type="project" value="UniProtKB-EC"/>
</dbReference>
<dbReference type="OrthoDB" id="5835829at2759"/>
<keyword evidence="9" id="KW-1185">Reference proteome</keyword>
<dbReference type="AlphaFoldDB" id="A0A2C9VEA3"/>